<name>A0ABN2J2N5_9MICO</name>
<evidence type="ECO:0000313" key="3">
    <source>
        <dbReference type="EMBL" id="GAA1716787.1"/>
    </source>
</evidence>
<proteinExistence type="predicted"/>
<comment type="caution">
    <text evidence="3">The sequence shown here is derived from an EMBL/GenBank/DDBJ whole genome shotgun (WGS) entry which is preliminary data.</text>
</comment>
<evidence type="ECO:0000259" key="2">
    <source>
        <dbReference type="Pfam" id="PF01648"/>
    </source>
</evidence>
<reference evidence="3 4" key="1">
    <citation type="journal article" date="2019" name="Int. J. Syst. Evol. Microbiol.">
        <title>The Global Catalogue of Microorganisms (GCM) 10K type strain sequencing project: providing services to taxonomists for standard genome sequencing and annotation.</title>
        <authorList>
            <consortium name="The Broad Institute Genomics Platform"/>
            <consortium name="The Broad Institute Genome Sequencing Center for Infectious Disease"/>
            <person name="Wu L."/>
            <person name="Ma J."/>
        </authorList>
    </citation>
    <scope>NUCLEOTIDE SEQUENCE [LARGE SCALE GENOMIC DNA]</scope>
    <source>
        <strain evidence="3 4">JCM 15589</strain>
    </source>
</reference>
<keyword evidence="4" id="KW-1185">Reference proteome</keyword>
<dbReference type="Pfam" id="PF01648">
    <property type="entry name" value="ACPS"/>
    <property type="match status" value="1"/>
</dbReference>
<protein>
    <recommendedName>
        <fullName evidence="2">4'-phosphopantetheinyl transferase domain-containing protein</fullName>
    </recommendedName>
</protein>
<evidence type="ECO:0000256" key="1">
    <source>
        <dbReference type="ARBA" id="ARBA00022679"/>
    </source>
</evidence>
<dbReference type="SUPFAM" id="SSF56214">
    <property type="entry name" value="4'-phosphopantetheinyl transferase"/>
    <property type="match status" value="1"/>
</dbReference>
<dbReference type="RefSeq" id="WP_344246449.1">
    <property type="nucleotide sequence ID" value="NZ_BAAAPM010000003.1"/>
</dbReference>
<dbReference type="InterPro" id="IPR008278">
    <property type="entry name" value="4-PPantetheinyl_Trfase_dom"/>
</dbReference>
<dbReference type="InterPro" id="IPR037143">
    <property type="entry name" value="4-PPantetheinyl_Trfase_dom_sf"/>
</dbReference>
<feature type="domain" description="4'-phosphopantetheinyl transferase" evidence="2">
    <location>
        <begin position="92"/>
        <end position="171"/>
    </location>
</feature>
<dbReference type="Gene3D" id="3.90.470.20">
    <property type="entry name" value="4'-phosphopantetheinyl transferase domain"/>
    <property type="match status" value="2"/>
</dbReference>
<evidence type="ECO:0000313" key="4">
    <source>
        <dbReference type="Proteomes" id="UP001501138"/>
    </source>
</evidence>
<keyword evidence="1" id="KW-0808">Transferase</keyword>
<organism evidence="3 4">
    <name type="scientific">Isoptericola hypogeus</name>
    <dbReference type="NCBI Taxonomy" id="300179"/>
    <lineage>
        <taxon>Bacteria</taxon>
        <taxon>Bacillati</taxon>
        <taxon>Actinomycetota</taxon>
        <taxon>Actinomycetes</taxon>
        <taxon>Micrococcales</taxon>
        <taxon>Promicromonosporaceae</taxon>
        <taxon>Isoptericola</taxon>
    </lineage>
</organism>
<dbReference type="Proteomes" id="UP001501138">
    <property type="component" value="Unassembled WGS sequence"/>
</dbReference>
<dbReference type="EMBL" id="BAAAPM010000003">
    <property type="protein sequence ID" value="GAA1716787.1"/>
    <property type="molecule type" value="Genomic_DNA"/>
</dbReference>
<gene>
    <name evidence="3" type="ORF">GCM10009809_11050</name>
</gene>
<sequence>MSVPLVRTAALPGGPVGHGYGAARSALLRAALAAAGLDLGAGAGDVGLRRRCTTCGAADHGKPEVPAALAAGLHVSVAHTATRLAVAVAGSPCGVDVEDVAAVARAPVAGVLLGPRERRRERRPGGEPSAEGLARTWVRKEALLKATGHGLAVDPARIVLGPPDAPPRLRRWDGPGPAPRPAAWVEEVLDADDAGAPVPHAVLTAVALRAP</sequence>
<accession>A0ABN2J2N5</accession>